<keyword evidence="1" id="KW-0472">Membrane</keyword>
<feature type="transmembrane region" description="Helical" evidence="1">
    <location>
        <begin position="38"/>
        <end position="56"/>
    </location>
</feature>
<evidence type="ECO:0000313" key="3">
    <source>
        <dbReference type="Proteomes" id="UP000198519"/>
    </source>
</evidence>
<evidence type="ECO:0000256" key="1">
    <source>
        <dbReference type="SAM" id="Phobius"/>
    </source>
</evidence>
<dbReference type="RefSeq" id="WP_092021749.1">
    <property type="nucleotide sequence ID" value="NZ_FOUE01000002.1"/>
</dbReference>
<gene>
    <name evidence="2" type="ORF">SAMN04487963_1823</name>
</gene>
<organism evidence="2 3">
    <name type="scientific">Marinobacter zhejiangensis</name>
    <dbReference type="NCBI Taxonomy" id="488535"/>
    <lineage>
        <taxon>Bacteria</taxon>
        <taxon>Pseudomonadati</taxon>
        <taxon>Pseudomonadota</taxon>
        <taxon>Gammaproteobacteria</taxon>
        <taxon>Pseudomonadales</taxon>
        <taxon>Marinobacteraceae</taxon>
        <taxon>Marinobacter</taxon>
    </lineage>
</organism>
<accession>A0A1I4P5Q4</accession>
<dbReference type="OrthoDB" id="7064568at2"/>
<sequence length="253" mass="28284">MDVKIVAVVIGALLGGAISAASFYLKNRKEVREKINEALFQLLEVWSLIAMIRVIGSDKFHSMLISRIKANFPYENIGKKEEDSIKDGMVKALPLLTGMEESRFDSRFIDKYQKSVIELAKIYPLLAFNLNRNQMLIQFLGALDKLASEAPMNEGDLEALENAQDFMLSESLEELESDLIVLASSSGYRNKKATKATVNRLKNKLDSMPSEIFDAYIEKVITPLVQSHYDNLGIPNPNNLAKKPNKAMHATSA</sequence>
<dbReference type="AlphaFoldDB" id="A0A1I4P5Q4"/>
<feature type="transmembrane region" description="Helical" evidence="1">
    <location>
        <begin position="6"/>
        <end position="26"/>
    </location>
</feature>
<dbReference type="EMBL" id="FOUE01000002">
    <property type="protein sequence ID" value="SFM23121.1"/>
    <property type="molecule type" value="Genomic_DNA"/>
</dbReference>
<keyword evidence="3" id="KW-1185">Reference proteome</keyword>
<dbReference type="STRING" id="488535.SAMN04487963_1823"/>
<proteinExistence type="predicted"/>
<name>A0A1I4P5Q4_9GAMM</name>
<reference evidence="3" key="1">
    <citation type="submission" date="2016-10" db="EMBL/GenBank/DDBJ databases">
        <authorList>
            <person name="Varghese N."/>
            <person name="Submissions S."/>
        </authorList>
    </citation>
    <scope>NUCLEOTIDE SEQUENCE [LARGE SCALE GENOMIC DNA]</scope>
    <source>
        <strain evidence="3">CGMCC 1.7061</strain>
    </source>
</reference>
<keyword evidence="1" id="KW-1133">Transmembrane helix</keyword>
<protein>
    <submittedName>
        <fullName evidence="2">Uncharacterized protein</fullName>
    </submittedName>
</protein>
<evidence type="ECO:0000313" key="2">
    <source>
        <dbReference type="EMBL" id="SFM23121.1"/>
    </source>
</evidence>
<dbReference type="Proteomes" id="UP000198519">
    <property type="component" value="Unassembled WGS sequence"/>
</dbReference>
<keyword evidence="1" id="KW-0812">Transmembrane</keyword>